<keyword evidence="4 8" id="KW-0812">Transmembrane</keyword>
<evidence type="ECO:0000256" key="9">
    <source>
        <dbReference type="SAM" id="MobiDB-lite"/>
    </source>
</evidence>
<dbReference type="Pfam" id="PF16178">
    <property type="entry name" value="Anoct_dimer"/>
    <property type="match status" value="1"/>
</dbReference>
<evidence type="ECO:0000259" key="11">
    <source>
        <dbReference type="Pfam" id="PF16178"/>
    </source>
</evidence>
<dbReference type="Pfam" id="PF04547">
    <property type="entry name" value="Anoctamin"/>
    <property type="match status" value="1"/>
</dbReference>
<feature type="transmembrane region" description="Helical" evidence="8">
    <location>
        <begin position="421"/>
        <end position="447"/>
    </location>
</feature>
<keyword evidence="5 8" id="KW-1133">Transmembrane helix</keyword>
<evidence type="ECO:0000256" key="1">
    <source>
        <dbReference type="ARBA" id="ARBA00004651"/>
    </source>
</evidence>
<feature type="region of interest" description="Disordered" evidence="9">
    <location>
        <begin position="853"/>
        <end position="877"/>
    </location>
</feature>
<name>A0ABM3FRB4_NEOLC</name>
<evidence type="ECO:0000313" key="13">
    <source>
        <dbReference type="RefSeq" id="XP_046590549.1"/>
    </source>
</evidence>
<dbReference type="PANTHER" id="PTHR12308">
    <property type="entry name" value="ANOCTAMIN"/>
    <property type="match status" value="1"/>
</dbReference>
<feature type="transmembrane region" description="Helical" evidence="8">
    <location>
        <begin position="635"/>
        <end position="662"/>
    </location>
</feature>
<dbReference type="PANTHER" id="PTHR12308:SF83">
    <property type="entry name" value="ANOCTAMIN"/>
    <property type="match status" value="1"/>
</dbReference>
<feature type="domain" description="Anoctamin transmembrane" evidence="10">
    <location>
        <begin position="248"/>
        <end position="828"/>
    </location>
</feature>
<dbReference type="InterPro" id="IPR049452">
    <property type="entry name" value="Anoctamin_TM"/>
</dbReference>
<sequence length="877" mass="101902">MDLCRNGQSPYQGMDEVGWDASQKMIALEQQNRSVPLEIDSLNNDRKEVPDFVLTYVDKDTSHAQRRKIFEQHLRDQGLRLEYEHEHNLSFIKIFTTQEVLCRYADIMKLRMPIKLSPEERACSQEPSDIFDDARTWFAQVFHFATLDAAKFPTRKYQLSTEFSKDKIYLFDVDAENFFPWSVRCMVVDFILARQAEGIESLLIDGVYSAAYPLHDGTYKQPGSKRSLLYQEWGSTRKWVKLQPLDAIADYFGVNFAIYFAWLGFYTYMLIPASIAGLLCFFYGLITLNSNQLANEACDKTASEIVMCPQCDKRCDYWRLNETCLLTKVTYLFDNPATPVFAVFMSFWTTLYLELWKRRSVELSHRWGLIEWDRSSEHPRPGYLSLLAKATFFRIKQKVNAVTRQIEPHVSYWKVRVPATFFSFSVVLLLTCTAVAAVFTVVLYRMSMITSYSLFGHEVDSTSYKTLALPAVAAVLNLVCILALNYIYDWLAVYLTEMEFLRTQAEFDDSLTLKVYLFQFVNYYASIFYIAFMKGKFVGYPKKYNRILGYRQEECSPGGCFMELSIQLAIIMVGKQALSTAIEMILPVIMKSWVLFRIHTGLNQKDPIPSKNQWIRDFKLLNWGSRGLYNEYLEMVIQFGFITIFVTAFPLAPFFALANNVLEMRLDAKKFLRHYRRPVPRRVRDIGIWARILDALARISVTTNAFIIAFSSNYIPRFVYMMVVSEDKTDHGFLNHTLAYFRTADFINETAPLESKFENITVCRYAEYRNPYGLGVLSYKRPPIYWHILAARLAFVVVFQNVVGLLTMTVQWCLSGTPRKLRARIKREAFLAEELIIKREAARARDYLEGQQLNQSDSMHGDNNSNAIQRRPYITEN</sequence>
<dbReference type="InterPro" id="IPR007632">
    <property type="entry name" value="Anoctamin"/>
</dbReference>
<organism evidence="12 13">
    <name type="scientific">Neodiprion lecontei</name>
    <name type="common">Redheaded pine sawfly</name>
    <dbReference type="NCBI Taxonomy" id="441921"/>
    <lineage>
        <taxon>Eukaryota</taxon>
        <taxon>Metazoa</taxon>
        <taxon>Ecdysozoa</taxon>
        <taxon>Arthropoda</taxon>
        <taxon>Hexapoda</taxon>
        <taxon>Insecta</taxon>
        <taxon>Pterygota</taxon>
        <taxon>Neoptera</taxon>
        <taxon>Endopterygota</taxon>
        <taxon>Hymenoptera</taxon>
        <taxon>Tenthredinoidea</taxon>
        <taxon>Diprionidae</taxon>
        <taxon>Diprioninae</taxon>
        <taxon>Neodiprion</taxon>
    </lineage>
</organism>
<feature type="transmembrane region" description="Helical" evidence="8">
    <location>
        <begin position="511"/>
        <end position="532"/>
    </location>
</feature>
<comment type="caution">
    <text evidence="8">Lacks conserved residue(s) required for the propagation of feature annotation.</text>
</comment>
<dbReference type="GeneID" id="107223940"/>
<keyword evidence="7" id="KW-0325">Glycoprotein</keyword>
<evidence type="ECO:0000256" key="5">
    <source>
        <dbReference type="ARBA" id="ARBA00022989"/>
    </source>
</evidence>
<feature type="transmembrane region" description="Helical" evidence="8">
    <location>
        <begin position="784"/>
        <end position="814"/>
    </location>
</feature>
<keyword evidence="3" id="KW-1003">Cell membrane</keyword>
<comment type="similarity">
    <text evidence="2 8">Belongs to the anoctamin family.</text>
</comment>
<evidence type="ECO:0000256" key="2">
    <source>
        <dbReference type="ARBA" id="ARBA00009671"/>
    </source>
</evidence>
<evidence type="ECO:0000256" key="8">
    <source>
        <dbReference type="RuleBase" id="RU280814"/>
    </source>
</evidence>
<proteinExistence type="inferred from homology"/>
<accession>A0ABM3FRB4</accession>
<evidence type="ECO:0000259" key="10">
    <source>
        <dbReference type="Pfam" id="PF04547"/>
    </source>
</evidence>
<feature type="transmembrane region" description="Helical" evidence="8">
    <location>
        <begin position="467"/>
        <end position="491"/>
    </location>
</feature>
<comment type="subcellular location">
    <subcellularLocation>
        <location evidence="1">Cell membrane</location>
        <topology evidence="1">Multi-pass membrane protein</topology>
    </subcellularLocation>
    <subcellularLocation>
        <location evidence="8">Membrane</location>
        <topology evidence="8">Multi-pass membrane protein</topology>
    </subcellularLocation>
</comment>
<reference evidence="13" key="1">
    <citation type="submission" date="2025-08" db="UniProtKB">
        <authorList>
            <consortium name="RefSeq"/>
        </authorList>
    </citation>
    <scope>IDENTIFICATION</scope>
    <source>
        <tissue evidence="13">Thorax and Abdomen</tissue>
    </source>
</reference>
<dbReference type="InterPro" id="IPR032394">
    <property type="entry name" value="Anoct_dimer"/>
</dbReference>
<feature type="transmembrane region" description="Helical" evidence="8">
    <location>
        <begin position="265"/>
        <end position="286"/>
    </location>
</feature>
<feature type="domain" description="Anoctamin dimerisation" evidence="11">
    <location>
        <begin position="44"/>
        <end position="245"/>
    </location>
</feature>
<dbReference type="RefSeq" id="XP_046590549.1">
    <property type="nucleotide sequence ID" value="XM_046734593.1"/>
</dbReference>
<feature type="transmembrane region" description="Helical" evidence="8">
    <location>
        <begin position="337"/>
        <end position="356"/>
    </location>
</feature>
<evidence type="ECO:0000256" key="3">
    <source>
        <dbReference type="ARBA" id="ARBA00022475"/>
    </source>
</evidence>
<protein>
    <recommendedName>
        <fullName evidence="8">Anoctamin</fullName>
    </recommendedName>
</protein>
<keyword evidence="12" id="KW-1185">Reference proteome</keyword>
<evidence type="ECO:0000256" key="6">
    <source>
        <dbReference type="ARBA" id="ARBA00023136"/>
    </source>
</evidence>
<gene>
    <name evidence="13" type="primary">LOC107223940</name>
</gene>
<evidence type="ECO:0000256" key="4">
    <source>
        <dbReference type="ARBA" id="ARBA00022692"/>
    </source>
</evidence>
<evidence type="ECO:0000256" key="7">
    <source>
        <dbReference type="ARBA" id="ARBA00023180"/>
    </source>
</evidence>
<keyword evidence="6 8" id="KW-0472">Membrane</keyword>
<feature type="compositionally biased region" description="Polar residues" evidence="9">
    <location>
        <begin position="853"/>
        <end position="868"/>
    </location>
</feature>
<evidence type="ECO:0000313" key="12">
    <source>
        <dbReference type="Proteomes" id="UP000829291"/>
    </source>
</evidence>
<dbReference type="Proteomes" id="UP000829291">
    <property type="component" value="Chromosome 3"/>
</dbReference>